<feature type="domain" description="AMP-dependent synthetase/ligase" evidence="2">
    <location>
        <begin position="38"/>
        <end position="102"/>
    </location>
</feature>
<organism evidence="3 4">
    <name type="scientific">Amborella trichopoda</name>
    <dbReference type="NCBI Taxonomy" id="13333"/>
    <lineage>
        <taxon>Eukaryota</taxon>
        <taxon>Viridiplantae</taxon>
        <taxon>Streptophyta</taxon>
        <taxon>Embryophyta</taxon>
        <taxon>Tracheophyta</taxon>
        <taxon>Spermatophyta</taxon>
        <taxon>Magnoliopsida</taxon>
        <taxon>Amborellales</taxon>
        <taxon>Amborellaceae</taxon>
        <taxon>Amborella</taxon>
    </lineage>
</organism>
<dbReference type="HOGENOM" id="CLU_2187492_0_0_1"/>
<sequence>MEVAKQVKDSMEVAKQVKDSMEVAKQVKDSGSRRPARGFILTHGNFIAASLMVASDQDWKGEIHNRFLCVIPMFHMFGLSILTYTHLQRGNAVIIMSRFDLQNFAAEIG</sequence>
<dbReference type="Gramene" id="ERN04715">
    <property type="protein sequence ID" value="ERN04715"/>
    <property type="gene ID" value="AMTR_s00076p00191640"/>
</dbReference>
<evidence type="ECO:0000256" key="1">
    <source>
        <dbReference type="ARBA" id="ARBA00022598"/>
    </source>
</evidence>
<dbReference type="eggNOG" id="KOG1176">
    <property type="taxonomic scope" value="Eukaryota"/>
</dbReference>
<keyword evidence="1" id="KW-0436">Ligase</keyword>
<dbReference type="InterPro" id="IPR000873">
    <property type="entry name" value="AMP-dep_synth/lig_dom"/>
</dbReference>
<gene>
    <name evidence="3" type="ORF">AMTR_s00076p00191640</name>
</gene>
<dbReference type="PANTHER" id="PTHR24096:SF425">
    <property type="entry name" value="4-COUMARATE--COA LIGASE-LIKE 7"/>
    <property type="match status" value="1"/>
</dbReference>
<reference evidence="4" key="1">
    <citation type="journal article" date="2013" name="Science">
        <title>The Amborella genome and the evolution of flowering plants.</title>
        <authorList>
            <consortium name="Amborella Genome Project"/>
        </authorList>
    </citation>
    <scope>NUCLEOTIDE SEQUENCE [LARGE SCALE GENOMIC DNA]</scope>
</reference>
<name>W1PCH3_AMBTC</name>
<protein>
    <recommendedName>
        <fullName evidence="2">AMP-dependent synthetase/ligase domain-containing protein</fullName>
    </recommendedName>
</protein>
<dbReference type="GO" id="GO:0016874">
    <property type="term" value="F:ligase activity"/>
    <property type="evidence" value="ECO:0007669"/>
    <property type="project" value="UniProtKB-KW"/>
</dbReference>
<dbReference type="Proteomes" id="UP000017836">
    <property type="component" value="Unassembled WGS sequence"/>
</dbReference>
<dbReference type="SUPFAM" id="SSF56801">
    <property type="entry name" value="Acetyl-CoA synthetase-like"/>
    <property type="match status" value="1"/>
</dbReference>
<dbReference type="Gene3D" id="3.40.50.980">
    <property type="match status" value="1"/>
</dbReference>
<dbReference type="STRING" id="13333.W1PCH3"/>
<dbReference type="Pfam" id="PF00501">
    <property type="entry name" value="AMP-binding"/>
    <property type="match status" value="1"/>
</dbReference>
<dbReference type="EMBL" id="KI394182">
    <property type="protein sequence ID" value="ERN04715.1"/>
    <property type="molecule type" value="Genomic_DNA"/>
</dbReference>
<evidence type="ECO:0000313" key="3">
    <source>
        <dbReference type="EMBL" id="ERN04715.1"/>
    </source>
</evidence>
<keyword evidence="4" id="KW-1185">Reference proteome</keyword>
<dbReference type="PANTHER" id="PTHR24096">
    <property type="entry name" value="LONG-CHAIN-FATTY-ACID--COA LIGASE"/>
    <property type="match status" value="1"/>
</dbReference>
<evidence type="ECO:0000259" key="2">
    <source>
        <dbReference type="Pfam" id="PF00501"/>
    </source>
</evidence>
<proteinExistence type="predicted"/>
<evidence type="ECO:0000313" key="4">
    <source>
        <dbReference type="Proteomes" id="UP000017836"/>
    </source>
</evidence>
<accession>W1PCH3</accession>
<dbReference type="AlphaFoldDB" id="W1PCH3"/>